<gene>
    <name evidence="2" type="ORF">HRQ87_13110</name>
</gene>
<dbReference type="InterPro" id="IPR015943">
    <property type="entry name" value="WD40/YVTN_repeat-like_dom_sf"/>
</dbReference>
<evidence type="ECO:0000313" key="3">
    <source>
        <dbReference type="Proteomes" id="UP000777935"/>
    </source>
</evidence>
<reference evidence="2 3" key="1">
    <citation type="submission" date="2020-06" db="EMBL/GenBank/DDBJ databases">
        <title>Sulfitobacter algicola sp. nov., isolated from green algae.</title>
        <authorList>
            <person name="Wang C."/>
        </authorList>
    </citation>
    <scope>NUCLEOTIDE SEQUENCE [LARGE SCALE GENOMIC DNA]</scope>
    <source>
        <strain evidence="2 3">1151</strain>
    </source>
</reference>
<feature type="chain" id="PRO_5045067707" evidence="1">
    <location>
        <begin position="21"/>
        <end position="415"/>
    </location>
</feature>
<comment type="caution">
    <text evidence="2">The sequence shown here is derived from an EMBL/GenBank/DDBJ whole genome shotgun (WGS) entry which is preliminary data.</text>
</comment>
<proteinExistence type="predicted"/>
<accession>A0ABX2IS65</accession>
<sequence length="415" mass="46512">MLKKILFISIISFWAPVAFAQESPNISKVVGLDLEFRPHEDDFKLDFDIGGSRLFVSGKLSKSRPNTRVIHVYDTETQELINVIRHSDGETFIGFGNTQGFGDAISANERFMVTANTSVKGIRQVLVYDTASLELLRTIDNPNPDAKTYIDFSDFVLPENALAGIHVTVTFQNAQKQNGVFIFDVETGQQIATAVAPGITEGLFNKLFNIKERTVFTMLDFDGTRVLAKDIDAFGSSKSRERSDKVYVFDVKNNNLLQTFNITDIAAEIAPESGFISEKTAFVLGRGSKSFNQFYNIYAFDLKTGDLKFTLEDPFASLGIEGIQKGKFGTFGSNTALMWPYLIVYMPDLLINNSPSEAFFIYDADTGQRLGIVDFPRRSRDRLQFLQIYDDDGLLIVTEIGDPTRKNRIDIYAVE</sequence>
<dbReference type="InterPro" id="IPR011044">
    <property type="entry name" value="Quino_amine_DH_bsu"/>
</dbReference>
<evidence type="ECO:0000313" key="2">
    <source>
        <dbReference type="EMBL" id="NSX55742.1"/>
    </source>
</evidence>
<dbReference type="Proteomes" id="UP000777935">
    <property type="component" value="Unassembled WGS sequence"/>
</dbReference>
<keyword evidence="1" id="KW-0732">Signal</keyword>
<keyword evidence="3" id="KW-1185">Reference proteome</keyword>
<dbReference type="EMBL" id="JABUFE010000008">
    <property type="protein sequence ID" value="NSX55742.1"/>
    <property type="molecule type" value="Genomic_DNA"/>
</dbReference>
<evidence type="ECO:0000256" key="1">
    <source>
        <dbReference type="SAM" id="SignalP"/>
    </source>
</evidence>
<dbReference type="RefSeq" id="WP_174138898.1">
    <property type="nucleotide sequence ID" value="NZ_JABUFE010000008.1"/>
</dbReference>
<feature type="signal peptide" evidence="1">
    <location>
        <begin position="1"/>
        <end position="20"/>
    </location>
</feature>
<protein>
    <submittedName>
        <fullName evidence="2">Uncharacterized protein</fullName>
    </submittedName>
</protein>
<name>A0ABX2IS65_9RHOB</name>
<organism evidence="2 3">
    <name type="scientific">Parasulfitobacter algicola</name>
    <dbReference type="NCBI Taxonomy" id="2614809"/>
    <lineage>
        <taxon>Bacteria</taxon>
        <taxon>Pseudomonadati</taxon>
        <taxon>Pseudomonadota</taxon>
        <taxon>Alphaproteobacteria</taxon>
        <taxon>Rhodobacterales</taxon>
        <taxon>Roseobacteraceae</taxon>
        <taxon>Parasulfitobacter</taxon>
    </lineage>
</organism>
<dbReference type="SUPFAM" id="SSF50969">
    <property type="entry name" value="YVTN repeat-like/Quinoprotein amine dehydrogenase"/>
    <property type="match status" value="1"/>
</dbReference>
<dbReference type="Gene3D" id="2.130.10.10">
    <property type="entry name" value="YVTN repeat-like/Quinoprotein amine dehydrogenase"/>
    <property type="match status" value="1"/>
</dbReference>